<dbReference type="AlphaFoldDB" id="A5ZPV9"/>
<accession>A5ZPV9</accession>
<dbReference type="EMBL" id="AAVO02000003">
    <property type="protein sequence ID" value="EDM88123.1"/>
    <property type="molecule type" value="Genomic_DNA"/>
</dbReference>
<dbReference type="RefSeq" id="WP_005424360.1">
    <property type="nucleotide sequence ID" value="NZ_CP102265.1"/>
</dbReference>
<name>A5ZPV9_9FIRM</name>
<evidence type="ECO:0000313" key="2">
    <source>
        <dbReference type="Proteomes" id="UP000006002"/>
    </source>
</evidence>
<reference evidence="1 2" key="2">
    <citation type="submission" date="2007-04" db="EMBL/GenBank/DDBJ databases">
        <title>Draft genome sequence of Ruminococcus obeum (ATCC 29174).</title>
        <authorList>
            <person name="Sudarsanam P."/>
            <person name="Ley R."/>
            <person name="Guruge J."/>
            <person name="Turnbaugh P.J."/>
            <person name="Mahowald M."/>
            <person name="Liep D."/>
            <person name="Gordon J."/>
        </authorList>
    </citation>
    <scope>NUCLEOTIDE SEQUENCE [LARGE SCALE GENOMIC DNA]</scope>
    <source>
        <strain evidence="1 2">ATCC 29174</strain>
    </source>
</reference>
<dbReference type="HOGENOM" id="CLU_2714305_0_0_9"/>
<dbReference type="Proteomes" id="UP000006002">
    <property type="component" value="Unassembled WGS sequence"/>
</dbReference>
<organism evidence="1 2">
    <name type="scientific">Blautia obeum ATCC 29174</name>
    <dbReference type="NCBI Taxonomy" id="411459"/>
    <lineage>
        <taxon>Bacteria</taxon>
        <taxon>Bacillati</taxon>
        <taxon>Bacillota</taxon>
        <taxon>Clostridia</taxon>
        <taxon>Lachnospirales</taxon>
        <taxon>Lachnospiraceae</taxon>
        <taxon>Blautia</taxon>
    </lineage>
</organism>
<sequence length="72" mass="8509">MQEYESVKQQLEKDGYKISNAEFSCLVEYAKRKVKIAGKDESYIPILLPDMVKEYFFRMGVNLETMSKMMKE</sequence>
<gene>
    <name evidence="1" type="ORF">RUMOBE_01029</name>
</gene>
<proteinExistence type="predicted"/>
<reference evidence="1 2" key="1">
    <citation type="submission" date="2007-03" db="EMBL/GenBank/DDBJ databases">
        <authorList>
            <person name="Fulton L."/>
            <person name="Clifton S."/>
            <person name="Fulton B."/>
            <person name="Xu J."/>
            <person name="Minx P."/>
            <person name="Pepin K.H."/>
            <person name="Johnson M."/>
            <person name="Thiruvilangam P."/>
            <person name="Bhonagiri V."/>
            <person name="Nash W.E."/>
            <person name="Mardis E.R."/>
            <person name="Wilson R.K."/>
        </authorList>
    </citation>
    <scope>NUCLEOTIDE SEQUENCE [LARGE SCALE GENOMIC DNA]</scope>
    <source>
        <strain evidence="1 2">ATCC 29174</strain>
    </source>
</reference>
<comment type="caution">
    <text evidence="1">The sequence shown here is derived from an EMBL/GenBank/DDBJ whole genome shotgun (WGS) entry which is preliminary data.</text>
</comment>
<protein>
    <submittedName>
        <fullName evidence="1">Uncharacterized protein</fullName>
    </submittedName>
</protein>
<dbReference type="GeneID" id="79804364"/>
<evidence type="ECO:0000313" key="1">
    <source>
        <dbReference type="EMBL" id="EDM88123.1"/>
    </source>
</evidence>